<name>A0A0P8W8V7_9CLOT</name>
<comment type="function">
    <text evidence="6">GTPase that associates with the 50S ribosomal subunit and may have a role during protein synthesis or ribosome biogenesis.</text>
</comment>
<keyword evidence="3 6" id="KW-0547">Nucleotide-binding</keyword>
<dbReference type="InterPro" id="IPR042108">
    <property type="entry name" value="GTPase_HflX_N_sf"/>
</dbReference>
<dbReference type="GO" id="GO:0043022">
    <property type="term" value="F:ribosome binding"/>
    <property type="evidence" value="ECO:0007669"/>
    <property type="project" value="TreeGrafter"/>
</dbReference>
<comment type="similarity">
    <text evidence="6">Belongs to the TRAFAC class OBG-HflX-like GTPase superfamily. HflX GTPase family.</text>
</comment>
<evidence type="ECO:0000256" key="1">
    <source>
        <dbReference type="ARBA" id="ARBA00022490"/>
    </source>
</evidence>
<comment type="caution">
    <text evidence="9">The sequence shown here is derived from an EMBL/GenBank/DDBJ whole genome shotgun (WGS) entry which is preliminary data.</text>
</comment>
<keyword evidence="7" id="KW-0175">Coiled coil</keyword>
<keyword evidence="1 6" id="KW-0963">Cytoplasm</keyword>
<keyword evidence="10" id="KW-1185">Reference proteome</keyword>
<dbReference type="GO" id="GO:0005525">
    <property type="term" value="F:GTP binding"/>
    <property type="evidence" value="ECO:0007669"/>
    <property type="project" value="UniProtKB-UniRule"/>
</dbReference>
<gene>
    <name evidence="6 9" type="primary">hflX</name>
    <name evidence="9" type="ORF">OXPF_15840</name>
</gene>
<dbReference type="FunFam" id="3.40.50.11060:FF:000001">
    <property type="entry name" value="GTPase HflX"/>
    <property type="match status" value="1"/>
</dbReference>
<dbReference type="InterPro" id="IPR006073">
    <property type="entry name" value="GTP-bd"/>
</dbReference>
<keyword evidence="5 6" id="KW-0342">GTP-binding</keyword>
<dbReference type="Pfam" id="PF19275">
    <property type="entry name" value="HflX_C"/>
    <property type="match status" value="1"/>
</dbReference>
<dbReference type="OrthoDB" id="9812272at2"/>
<feature type="coiled-coil region" evidence="7">
    <location>
        <begin position="338"/>
        <end position="372"/>
    </location>
</feature>
<dbReference type="AlphaFoldDB" id="A0A0P8W8V7"/>
<dbReference type="Gene3D" id="3.40.50.11060">
    <property type="entry name" value="GTPase HflX, N-terminal domain"/>
    <property type="match status" value="1"/>
</dbReference>
<comment type="subcellular location">
    <subcellularLocation>
        <location evidence="6">Cytoplasm</location>
    </subcellularLocation>
    <text evidence="6">May associate with membranes.</text>
</comment>
<dbReference type="PROSITE" id="PS51705">
    <property type="entry name" value="G_HFLX"/>
    <property type="match status" value="1"/>
</dbReference>
<dbReference type="Pfam" id="PF01926">
    <property type="entry name" value="MMR_HSR1"/>
    <property type="match status" value="1"/>
</dbReference>
<dbReference type="SUPFAM" id="SSF52540">
    <property type="entry name" value="P-loop containing nucleoside triphosphate hydrolases"/>
    <property type="match status" value="1"/>
</dbReference>
<dbReference type="EMBL" id="LKET01000028">
    <property type="protein sequence ID" value="KPU45103.1"/>
    <property type="molecule type" value="Genomic_DNA"/>
</dbReference>
<evidence type="ECO:0000256" key="4">
    <source>
        <dbReference type="ARBA" id="ARBA00022842"/>
    </source>
</evidence>
<dbReference type="Gene3D" id="3.40.50.300">
    <property type="entry name" value="P-loop containing nucleotide triphosphate hydrolases"/>
    <property type="match status" value="1"/>
</dbReference>
<dbReference type="Proteomes" id="UP000050326">
    <property type="component" value="Unassembled WGS sequence"/>
</dbReference>
<organism evidence="9 10">
    <name type="scientific">Oxobacter pfennigii</name>
    <dbReference type="NCBI Taxonomy" id="36849"/>
    <lineage>
        <taxon>Bacteria</taxon>
        <taxon>Bacillati</taxon>
        <taxon>Bacillota</taxon>
        <taxon>Clostridia</taxon>
        <taxon>Eubacteriales</taxon>
        <taxon>Clostridiaceae</taxon>
        <taxon>Oxobacter</taxon>
    </lineage>
</organism>
<dbReference type="GO" id="GO:0003924">
    <property type="term" value="F:GTPase activity"/>
    <property type="evidence" value="ECO:0007669"/>
    <property type="project" value="UniProtKB-UniRule"/>
</dbReference>
<dbReference type="GO" id="GO:0046872">
    <property type="term" value="F:metal ion binding"/>
    <property type="evidence" value="ECO:0007669"/>
    <property type="project" value="UniProtKB-KW"/>
</dbReference>
<dbReference type="PANTHER" id="PTHR10229:SF0">
    <property type="entry name" value="GTP-BINDING PROTEIN 6-RELATED"/>
    <property type="match status" value="1"/>
</dbReference>
<keyword evidence="2" id="KW-0479">Metal-binding</keyword>
<comment type="subunit">
    <text evidence="6">Monomer. Associates with the 50S ribosomal subunit.</text>
</comment>
<evidence type="ECO:0000313" key="9">
    <source>
        <dbReference type="EMBL" id="KPU45103.1"/>
    </source>
</evidence>
<dbReference type="InterPro" id="IPR030394">
    <property type="entry name" value="G_HFLX_dom"/>
</dbReference>
<proteinExistence type="inferred from homology"/>
<dbReference type="InterPro" id="IPR027417">
    <property type="entry name" value="P-loop_NTPase"/>
</dbReference>
<reference evidence="9 10" key="1">
    <citation type="submission" date="2015-09" db="EMBL/GenBank/DDBJ databases">
        <title>Genome sequence of Oxobacter pfennigii DSM 3222.</title>
        <authorList>
            <person name="Poehlein A."/>
            <person name="Bengelsdorf F.R."/>
            <person name="Schiel-Bengelsdorf B."/>
            <person name="Duerre P."/>
            <person name="Daniel R."/>
        </authorList>
    </citation>
    <scope>NUCLEOTIDE SEQUENCE [LARGE SCALE GENOMIC DNA]</scope>
    <source>
        <strain evidence="9 10">DSM 3222</strain>
    </source>
</reference>
<dbReference type="HAMAP" id="MF_00900">
    <property type="entry name" value="GTPase_HflX"/>
    <property type="match status" value="1"/>
</dbReference>
<sequence length="610" mass="67689">MRVNGNVTGIKDSYLERLDGLYDINVSIEELISSEILDVMAEVTSAINKEISVFINRRGKVVDVSIGDFATVSLPIISFRRGNRRLSGVRCIHTHPGGNGNLSEVDISALINLRLDCIAAAGIEGSKVTNVYTGYLYPVEGALTEKYNILGPYDLNTILSINILNVIKEIEKHIIADTASVTEDERKERVLLIGLNTPDGMGSDEDLLDELSELAEASGAEVAGKILQKRSKVDTAYYIGSGKAMEVSLVTQSYDIDTVIFDDELSGAQVRNLEETIGAKVIDRTTLILDIFASRALTMEGKLQVELAQLKYRLPRLIGLGKVLSRTGGGIGTRGPGEKKLEVDRRHIRERINELEKGLNEVKKNREIQRAKRMSNSIPIVSLIGYTNSGKSTLRNRLAHDFQTDSQVKKEDVLEADMLFATLDPTTRSIKLPNGREILVSDTVGFIRKLPHDLVDAFRATLEEVAYSDLLIHVVDASAPNAHEQIKAVNNVLGQLNALDKPTILALNKVDKIEFADGLNLLYENHENVAEISALYGTGIEDLISMIEQRLYDKLKKVEIRLPYDKMGLKSYLYKECTVLSEEYDEIAAVITVETDEATIEKYRDYIAFE</sequence>
<dbReference type="InterPro" id="IPR045498">
    <property type="entry name" value="HflX_C"/>
</dbReference>
<evidence type="ECO:0000256" key="7">
    <source>
        <dbReference type="SAM" id="Coils"/>
    </source>
</evidence>
<feature type="domain" description="Hflx-type G" evidence="8">
    <location>
        <begin position="379"/>
        <end position="555"/>
    </location>
</feature>
<dbReference type="InterPro" id="IPR016496">
    <property type="entry name" value="GTPase_HflX"/>
</dbReference>
<evidence type="ECO:0000256" key="5">
    <source>
        <dbReference type="ARBA" id="ARBA00023134"/>
    </source>
</evidence>
<dbReference type="CDD" id="cd01878">
    <property type="entry name" value="HflX"/>
    <property type="match status" value="1"/>
</dbReference>
<dbReference type="InterPro" id="IPR025121">
    <property type="entry name" value="GTPase_HflX_N"/>
</dbReference>
<dbReference type="NCBIfam" id="TIGR03156">
    <property type="entry name" value="GTP_HflX"/>
    <property type="match status" value="1"/>
</dbReference>
<dbReference type="InterPro" id="IPR032305">
    <property type="entry name" value="GTP-bd_M"/>
</dbReference>
<dbReference type="PATRIC" id="fig|36849.3.peg.1674"/>
<dbReference type="Gene3D" id="6.10.250.2860">
    <property type="match status" value="1"/>
</dbReference>
<protein>
    <recommendedName>
        <fullName evidence="6">GTPase HflX</fullName>
    </recommendedName>
    <alternativeName>
        <fullName evidence="6">GTP-binding protein HflX</fullName>
    </alternativeName>
</protein>
<dbReference type="Pfam" id="PF16360">
    <property type="entry name" value="GTP-bdg_M"/>
    <property type="match status" value="1"/>
</dbReference>
<keyword evidence="4" id="KW-0460">Magnesium</keyword>
<evidence type="ECO:0000259" key="8">
    <source>
        <dbReference type="PROSITE" id="PS51705"/>
    </source>
</evidence>
<accession>A0A0P8W8V7</accession>
<evidence type="ECO:0000256" key="6">
    <source>
        <dbReference type="HAMAP-Rule" id="MF_00900"/>
    </source>
</evidence>
<evidence type="ECO:0000313" key="10">
    <source>
        <dbReference type="Proteomes" id="UP000050326"/>
    </source>
</evidence>
<dbReference type="STRING" id="36849.OXPF_15840"/>
<dbReference type="RefSeq" id="WP_054874640.1">
    <property type="nucleotide sequence ID" value="NZ_LKET01000028.1"/>
</dbReference>
<evidence type="ECO:0000256" key="3">
    <source>
        <dbReference type="ARBA" id="ARBA00022741"/>
    </source>
</evidence>
<dbReference type="GO" id="GO:0005737">
    <property type="term" value="C:cytoplasm"/>
    <property type="evidence" value="ECO:0007669"/>
    <property type="project" value="UniProtKB-SubCell"/>
</dbReference>
<evidence type="ECO:0000256" key="2">
    <source>
        <dbReference type="ARBA" id="ARBA00022723"/>
    </source>
</evidence>
<dbReference type="PANTHER" id="PTHR10229">
    <property type="entry name" value="GTP-BINDING PROTEIN HFLX"/>
    <property type="match status" value="1"/>
</dbReference>
<dbReference type="Pfam" id="PF13167">
    <property type="entry name" value="GTP-bdg_N"/>
    <property type="match status" value="1"/>
</dbReference>